<reference evidence="1 2" key="1">
    <citation type="submission" date="2017-05" db="EMBL/GenBank/DDBJ databases">
        <authorList>
            <person name="Varghese N."/>
            <person name="Submissions S."/>
        </authorList>
    </citation>
    <scope>NUCLEOTIDE SEQUENCE [LARGE SCALE GENOMIC DNA]</scope>
    <source>
        <strain evidence="1 2">DSM 19036</strain>
    </source>
</reference>
<evidence type="ECO:0000313" key="2">
    <source>
        <dbReference type="Proteomes" id="UP000320300"/>
    </source>
</evidence>
<accession>A0A521FUV3</accession>
<dbReference type="Proteomes" id="UP000320300">
    <property type="component" value="Unassembled WGS sequence"/>
</dbReference>
<name>A0A521FUV3_9SPHI</name>
<proteinExistence type="predicted"/>
<organism evidence="1 2">
    <name type="scientific">Pedobacter westerhofensis</name>
    <dbReference type="NCBI Taxonomy" id="425512"/>
    <lineage>
        <taxon>Bacteria</taxon>
        <taxon>Pseudomonadati</taxon>
        <taxon>Bacteroidota</taxon>
        <taxon>Sphingobacteriia</taxon>
        <taxon>Sphingobacteriales</taxon>
        <taxon>Sphingobacteriaceae</taxon>
        <taxon>Pedobacter</taxon>
    </lineage>
</organism>
<protein>
    <submittedName>
        <fullName evidence="1">Uncharacterized protein</fullName>
    </submittedName>
</protein>
<evidence type="ECO:0000313" key="1">
    <source>
        <dbReference type="EMBL" id="SMO99947.1"/>
    </source>
</evidence>
<dbReference type="EMBL" id="FXTN01000030">
    <property type="protein sequence ID" value="SMO99947.1"/>
    <property type="molecule type" value="Genomic_DNA"/>
</dbReference>
<keyword evidence="2" id="KW-1185">Reference proteome</keyword>
<dbReference type="AlphaFoldDB" id="A0A521FUV3"/>
<gene>
    <name evidence="1" type="ORF">SAMN06265348_1307</name>
</gene>
<sequence>MNQHLAIIADPRYVKRRELFEIKLAAIQQRNDYWFKHRVNMTTGEYPDRIYNYFRYCYDHQHNIDLYLKENLLAEIKQECLLAFNEIFRPQ</sequence>